<accession>A0A3D8LDM3</accession>
<dbReference type="AlphaFoldDB" id="A0A3D8LDM3"/>
<dbReference type="Proteomes" id="UP000256708">
    <property type="component" value="Unassembled WGS sequence"/>
</dbReference>
<dbReference type="EMBL" id="QRGR01000009">
    <property type="protein sequence ID" value="RDV15374.1"/>
    <property type="molecule type" value="Genomic_DNA"/>
</dbReference>
<evidence type="ECO:0000313" key="1">
    <source>
        <dbReference type="EMBL" id="RDV15374.1"/>
    </source>
</evidence>
<dbReference type="OrthoDB" id="9809060at2"/>
<reference evidence="2" key="1">
    <citation type="submission" date="2018-08" db="EMBL/GenBank/DDBJ databases">
        <authorList>
            <person name="Liu Z.-W."/>
            <person name="Du Z.-J."/>
        </authorList>
    </citation>
    <scope>NUCLEOTIDE SEQUENCE [LARGE SCALE GENOMIC DNA]</scope>
    <source>
        <strain evidence="2">H4X</strain>
    </source>
</reference>
<proteinExistence type="predicted"/>
<protein>
    <submittedName>
        <fullName evidence="1">Uncharacterized protein</fullName>
    </submittedName>
</protein>
<name>A0A3D8LDM3_9BACT</name>
<evidence type="ECO:0000313" key="2">
    <source>
        <dbReference type="Proteomes" id="UP000256708"/>
    </source>
</evidence>
<comment type="caution">
    <text evidence="1">The sequence shown here is derived from an EMBL/GenBank/DDBJ whole genome shotgun (WGS) entry which is preliminary data.</text>
</comment>
<organism evidence="1 2">
    <name type="scientific">Pontibacter diazotrophicus</name>
    <dbReference type="NCBI Taxonomy" id="1400979"/>
    <lineage>
        <taxon>Bacteria</taxon>
        <taxon>Pseudomonadati</taxon>
        <taxon>Bacteroidota</taxon>
        <taxon>Cytophagia</taxon>
        <taxon>Cytophagales</taxon>
        <taxon>Hymenobacteraceae</taxon>
        <taxon>Pontibacter</taxon>
    </lineage>
</organism>
<gene>
    <name evidence="1" type="ORF">DXT99_09960</name>
</gene>
<sequence length="43" mass="5193">MLALLRREGGSENHKRVYRLYKDERLNLKRKRPGEARLRRSGL</sequence>
<keyword evidence="2" id="KW-1185">Reference proteome</keyword>